<feature type="domain" description="Flavodoxin-like" evidence="3">
    <location>
        <begin position="4"/>
        <end position="145"/>
    </location>
</feature>
<dbReference type="EMBL" id="OBQJ01000018">
    <property type="protein sequence ID" value="SOC58313.1"/>
    <property type="molecule type" value="Genomic_DNA"/>
</dbReference>
<reference evidence="4 5" key="1">
    <citation type="submission" date="2017-08" db="EMBL/GenBank/DDBJ databases">
        <authorList>
            <person name="de Groot N.N."/>
        </authorList>
    </citation>
    <scope>NUCLEOTIDE SEQUENCE [LARGE SCALE GENOMIC DNA]</scope>
    <source>
        <strain evidence="4 5">USBA 855</strain>
    </source>
</reference>
<evidence type="ECO:0000259" key="3">
    <source>
        <dbReference type="PROSITE" id="PS50902"/>
    </source>
</evidence>
<dbReference type="Proteomes" id="UP000219023">
    <property type="component" value="Unassembled WGS sequence"/>
</dbReference>
<dbReference type="SUPFAM" id="SSF52218">
    <property type="entry name" value="Flavoproteins"/>
    <property type="match status" value="1"/>
</dbReference>
<dbReference type="InterPro" id="IPR008254">
    <property type="entry name" value="Flavodoxin/NO_synth"/>
</dbReference>
<dbReference type="GO" id="GO:0010181">
    <property type="term" value="F:FMN binding"/>
    <property type="evidence" value="ECO:0007669"/>
    <property type="project" value="InterPro"/>
</dbReference>
<dbReference type="RefSeq" id="WP_097024187.1">
    <property type="nucleotide sequence ID" value="NZ_OBQJ01000018.1"/>
</dbReference>
<name>A0A285VWH3_9GAMM</name>
<protein>
    <submittedName>
        <fullName evidence="4">Flavodoxin</fullName>
    </submittedName>
</protein>
<dbReference type="Pfam" id="PF00258">
    <property type="entry name" value="Flavodoxin_1"/>
    <property type="match status" value="1"/>
</dbReference>
<keyword evidence="2" id="KW-0288">FMN</keyword>
<dbReference type="InterPro" id="IPR029039">
    <property type="entry name" value="Flavoprotein-like_sf"/>
</dbReference>
<evidence type="ECO:0000313" key="4">
    <source>
        <dbReference type="EMBL" id="SOC58313.1"/>
    </source>
</evidence>
<sequence length="151" mass="16458">MFTVHIFPTSVFGSTLEVADYVDSLLSGSDCNPKLHESFTSDDIGLACSDVLIFMVATTGNGDFPKQFRAIYADILSRNLDLSSSRVGVIAFGDSSYKQFCGAGKKLHDAIQDQKCECLCPLLKIDASSYVEPEDVIAAWLASEFRVLVND</sequence>
<dbReference type="GO" id="GO:0005829">
    <property type="term" value="C:cytosol"/>
    <property type="evidence" value="ECO:0007669"/>
    <property type="project" value="TreeGrafter"/>
</dbReference>
<accession>A0A285VWH3</accession>
<evidence type="ECO:0000256" key="1">
    <source>
        <dbReference type="ARBA" id="ARBA00022630"/>
    </source>
</evidence>
<dbReference type="OrthoDB" id="359268at2"/>
<dbReference type="Gene3D" id="3.40.50.360">
    <property type="match status" value="1"/>
</dbReference>
<evidence type="ECO:0000313" key="5">
    <source>
        <dbReference type="Proteomes" id="UP000219023"/>
    </source>
</evidence>
<evidence type="ECO:0000256" key="2">
    <source>
        <dbReference type="ARBA" id="ARBA00022643"/>
    </source>
</evidence>
<dbReference type="PROSITE" id="PS50902">
    <property type="entry name" value="FLAVODOXIN_LIKE"/>
    <property type="match status" value="1"/>
</dbReference>
<keyword evidence="1" id="KW-0285">Flavoprotein</keyword>
<dbReference type="AlphaFoldDB" id="A0A285VWH3"/>
<dbReference type="GO" id="GO:0016491">
    <property type="term" value="F:oxidoreductase activity"/>
    <property type="evidence" value="ECO:0007669"/>
    <property type="project" value="TreeGrafter"/>
</dbReference>
<dbReference type="PANTHER" id="PTHR19384">
    <property type="entry name" value="NITRIC OXIDE SYNTHASE-RELATED"/>
    <property type="match status" value="1"/>
</dbReference>
<proteinExistence type="predicted"/>
<dbReference type="GO" id="GO:0050660">
    <property type="term" value="F:flavin adenine dinucleotide binding"/>
    <property type="evidence" value="ECO:0007669"/>
    <property type="project" value="TreeGrafter"/>
</dbReference>
<gene>
    <name evidence="4" type="ORF">SAMN05421509_1182</name>
</gene>
<organism evidence="4 5">
    <name type="scientific">Chromohalobacter canadensis</name>
    <dbReference type="NCBI Taxonomy" id="141389"/>
    <lineage>
        <taxon>Bacteria</taxon>
        <taxon>Pseudomonadati</taxon>
        <taxon>Pseudomonadota</taxon>
        <taxon>Gammaproteobacteria</taxon>
        <taxon>Oceanospirillales</taxon>
        <taxon>Halomonadaceae</taxon>
        <taxon>Chromohalobacter</taxon>
    </lineage>
</organism>